<feature type="signal peptide" evidence="5">
    <location>
        <begin position="1"/>
        <end position="23"/>
    </location>
</feature>
<keyword evidence="4 5" id="KW-0732">Signal</keyword>
<proteinExistence type="inferred from homology"/>
<dbReference type="PANTHER" id="PTHR30532:SF26">
    <property type="entry name" value="IRON(3+)-HYDROXAMATE-BINDING PROTEIN FHUD"/>
    <property type="match status" value="1"/>
</dbReference>
<dbReference type="GO" id="GO:1901678">
    <property type="term" value="P:iron coordination entity transport"/>
    <property type="evidence" value="ECO:0007669"/>
    <property type="project" value="UniProtKB-ARBA"/>
</dbReference>
<evidence type="ECO:0000256" key="5">
    <source>
        <dbReference type="SAM" id="SignalP"/>
    </source>
</evidence>
<comment type="caution">
    <text evidence="7">The sequence shown here is derived from an EMBL/GenBank/DDBJ whole genome shotgun (WGS) entry which is preliminary data.</text>
</comment>
<keyword evidence="8" id="KW-1185">Reference proteome</keyword>
<feature type="domain" description="Fe/B12 periplasmic-binding" evidence="6">
    <location>
        <begin position="71"/>
        <end position="327"/>
    </location>
</feature>
<comment type="subcellular location">
    <subcellularLocation>
        <location evidence="1">Cell envelope</location>
    </subcellularLocation>
</comment>
<name>A0A3M8B2Y6_9BACL</name>
<dbReference type="Pfam" id="PF01497">
    <property type="entry name" value="Peripla_BP_2"/>
    <property type="match status" value="1"/>
</dbReference>
<evidence type="ECO:0000313" key="8">
    <source>
        <dbReference type="Proteomes" id="UP000268829"/>
    </source>
</evidence>
<organism evidence="7 8">
    <name type="scientific">Brevibacillus gelatini</name>
    <dbReference type="NCBI Taxonomy" id="1655277"/>
    <lineage>
        <taxon>Bacteria</taxon>
        <taxon>Bacillati</taxon>
        <taxon>Bacillota</taxon>
        <taxon>Bacilli</taxon>
        <taxon>Bacillales</taxon>
        <taxon>Paenibacillaceae</taxon>
        <taxon>Brevibacillus</taxon>
    </lineage>
</organism>
<keyword evidence="3" id="KW-0813">Transport</keyword>
<gene>
    <name evidence="7" type="ORF">EDM57_09730</name>
</gene>
<sequence>MHQAGSLKVILLAVMLVLVGALAACGQAPANNAAQPAQEQSAAPAQTESSDEFITYQAVNGEVKIPNDLKRVVVLADSYVGDFLALGIKPIGITDHVMKNPYMKGKLDGIESVGDGSSVEKVLSMNPDLIVVFDGDKNLAEFSKIAPTVAIPYGKKTFREQLLEFGKMTGREDKAKEWIAAWDKKIAEVKPKVQAAVGDKTVAILQPYAKGIYAFGHNYGRGGEIIYGEFQLKAPAALQKAAIDSGTGWAQVSLETLPDFAGDYIFTSAWSGDDADPESVYGSAVWKGLPAVKNNKVFRIDRDGSYFNDPVSLEAQLDFIVEKLTQN</sequence>
<dbReference type="CDD" id="cd01138">
    <property type="entry name" value="FeuA"/>
    <property type="match status" value="1"/>
</dbReference>
<dbReference type="SUPFAM" id="SSF53807">
    <property type="entry name" value="Helical backbone' metal receptor"/>
    <property type="match status" value="1"/>
</dbReference>
<dbReference type="Gene3D" id="3.40.50.1980">
    <property type="entry name" value="Nitrogenase molybdenum iron protein domain"/>
    <property type="match status" value="2"/>
</dbReference>
<dbReference type="PROSITE" id="PS50983">
    <property type="entry name" value="FE_B12_PBP"/>
    <property type="match status" value="1"/>
</dbReference>
<dbReference type="InterPro" id="IPR051313">
    <property type="entry name" value="Bact_iron-sidero_bind"/>
</dbReference>
<dbReference type="AlphaFoldDB" id="A0A3M8B2Y6"/>
<dbReference type="OrthoDB" id="2241086at2"/>
<dbReference type="EMBL" id="RHHS01000021">
    <property type="protein sequence ID" value="RNB57789.1"/>
    <property type="molecule type" value="Genomic_DNA"/>
</dbReference>
<feature type="chain" id="PRO_5017938853" evidence="5">
    <location>
        <begin position="24"/>
        <end position="327"/>
    </location>
</feature>
<evidence type="ECO:0000256" key="1">
    <source>
        <dbReference type="ARBA" id="ARBA00004196"/>
    </source>
</evidence>
<reference evidence="7 8" key="1">
    <citation type="submission" date="2018-10" db="EMBL/GenBank/DDBJ databases">
        <title>Phylogenomics of Brevibacillus.</title>
        <authorList>
            <person name="Dunlap C."/>
        </authorList>
    </citation>
    <scope>NUCLEOTIDE SEQUENCE [LARGE SCALE GENOMIC DNA]</scope>
    <source>
        <strain evidence="7 8">DSM 100115</strain>
    </source>
</reference>
<evidence type="ECO:0000256" key="2">
    <source>
        <dbReference type="ARBA" id="ARBA00008814"/>
    </source>
</evidence>
<evidence type="ECO:0000259" key="6">
    <source>
        <dbReference type="PROSITE" id="PS50983"/>
    </source>
</evidence>
<protein>
    <submittedName>
        <fullName evidence="7">Iron-hydroxamate ABC transporter substrate-binding protein</fullName>
    </submittedName>
</protein>
<dbReference type="GO" id="GO:0030288">
    <property type="term" value="C:outer membrane-bounded periplasmic space"/>
    <property type="evidence" value="ECO:0007669"/>
    <property type="project" value="TreeGrafter"/>
</dbReference>
<dbReference type="PANTHER" id="PTHR30532">
    <property type="entry name" value="IRON III DICITRATE-BINDING PERIPLASMIC PROTEIN"/>
    <property type="match status" value="1"/>
</dbReference>
<evidence type="ECO:0000313" key="7">
    <source>
        <dbReference type="EMBL" id="RNB57789.1"/>
    </source>
</evidence>
<comment type="similarity">
    <text evidence="2">Belongs to the bacterial solute-binding protein 8 family.</text>
</comment>
<accession>A0A3M8B2Y6</accession>
<evidence type="ECO:0000256" key="4">
    <source>
        <dbReference type="ARBA" id="ARBA00022729"/>
    </source>
</evidence>
<dbReference type="InterPro" id="IPR002491">
    <property type="entry name" value="ABC_transptr_periplasmic_BD"/>
</dbReference>
<evidence type="ECO:0000256" key="3">
    <source>
        <dbReference type="ARBA" id="ARBA00022448"/>
    </source>
</evidence>
<dbReference type="Proteomes" id="UP000268829">
    <property type="component" value="Unassembled WGS sequence"/>
</dbReference>